<sequence>MKALKRILIVLAIILTIPLIVAAFIKGEYTVEESIIINQPEEVVFAYIKHLKNQDNFTKWAKMDPDMEKTYTGTDGTVGFVSAWKSDIENVGVGEQEILSIKENEKITFELRFLEPFESTQEAYMSTDDLNENQTEVKWGFSGKMYYPMNFMLLFMDFEEMIGEDFQEGLKNLKVILEKKK</sequence>
<dbReference type="EMBL" id="QURB01000007">
    <property type="protein sequence ID" value="RFC53769.1"/>
    <property type="molecule type" value="Genomic_DNA"/>
</dbReference>
<proteinExistence type="predicted"/>
<organism evidence="1 2">
    <name type="scientific">Brumimicrobium aurantiacum</name>
    <dbReference type="NCBI Taxonomy" id="1737063"/>
    <lineage>
        <taxon>Bacteria</taxon>
        <taxon>Pseudomonadati</taxon>
        <taxon>Bacteroidota</taxon>
        <taxon>Flavobacteriia</taxon>
        <taxon>Flavobacteriales</taxon>
        <taxon>Crocinitomicaceae</taxon>
        <taxon>Brumimicrobium</taxon>
    </lineage>
</organism>
<dbReference type="OrthoDB" id="9807923at2"/>
<dbReference type="SUPFAM" id="SSF55961">
    <property type="entry name" value="Bet v1-like"/>
    <property type="match status" value="1"/>
</dbReference>
<keyword evidence="2" id="KW-1185">Reference proteome</keyword>
<dbReference type="InterPro" id="IPR023393">
    <property type="entry name" value="START-like_dom_sf"/>
</dbReference>
<dbReference type="RefSeq" id="WP_116881465.1">
    <property type="nucleotide sequence ID" value="NZ_QURB01000007.1"/>
</dbReference>
<name>A0A3E1EW38_9FLAO</name>
<dbReference type="Proteomes" id="UP000257127">
    <property type="component" value="Unassembled WGS sequence"/>
</dbReference>
<accession>A0A3E1EW38</accession>
<evidence type="ECO:0000313" key="2">
    <source>
        <dbReference type="Proteomes" id="UP000257127"/>
    </source>
</evidence>
<gene>
    <name evidence="1" type="ORF">DXU93_11620</name>
</gene>
<reference evidence="1 2" key="1">
    <citation type="submission" date="2018-08" db="EMBL/GenBank/DDBJ databases">
        <title>The draft genome squence of Brumimicrobium sp. N62.</title>
        <authorList>
            <person name="Du Z.-J."/>
            <person name="Luo H.-R."/>
        </authorList>
    </citation>
    <scope>NUCLEOTIDE SEQUENCE [LARGE SCALE GENOMIC DNA]</scope>
    <source>
        <strain evidence="1 2">N62</strain>
    </source>
</reference>
<evidence type="ECO:0000313" key="1">
    <source>
        <dbReference type="EMBL" id="RFC53769.1"/>
    </source>
</evidence>
<protein>
    <submittedName>
        <fullName evidence="1">Polyketide cyclase</fullName>
    </submittedName>
</protein>
<dbReference type="CDD" id="cd07818">
    <property type="entry name" value="SRPBCC_1"/>
    <property type="match status" value="1"/>
</dbReference>
<dbReference type="Gene3D" id="3.30.530.20">
    <property type="match status" value="1"/>
</dbReference>
<dbReference type="AlphaFoldDB" id="A0A3E1EW38"/>
<comment type="caution">
    <text evidence="1">The sequence shown here is derived from an EMBL/GenBank/DDBJ whole genome shotgun (WGS) entry which is preliminary data.</text>
</comment>